<proteinExistence type="predicted"/>
<evidence type="ECO:0000313" key="1">
    <source>
        <dbReference type="EMBL" id="PIS43198.1"/>
    </source>
</evidence>
<evidence type="ECO:0000313" key="2">
    <source>
        <dbReference type="Proteomes" id="UP000228687"/>
    </source>
</evidence>
<comment type="caution">
    <text evidence="1">The sequence shown here is derived from an EMBL/GenBank/DDBJ whole genome shotgun (WGS) entry which is preliminary data.</text>
</comment>
<dbReference type="Proteomes" id="UP000228687">
    <property type="component" value="Unassembled WGS sequence"/>
</dbReference>
<protein>
    <submittedName>
        <fullName evidence="1">Uncharacterized protein</fullName>
    </submittedName>
</protein>
<name>A0A2H0YXH5_9BACT</name>
<sequence length="59" mass="7036">MHPENKMMRREKTEAEVMCFISTSFFPIFCLLLNDQSNYYDTLFYQFVKPLSGANMLML</sequence>
<dbReference type="EMBL" id="PEXT01000055">
    <property type="protein sequence ID" value="PIS43198.1"/>
    <property type="molecule type" value="Genomic_DNA"/>
</dbReference>
<reference evidence="2" key="1">
    <citation type="submission" date="2017-09" db="EMBL/GenBank/DDBJ databases">
        <title>Depth-based differentiation of microbial function through sediment-hosted aquifers and enrichment of novel symbionts in the deep terrestrial subsurface.</title>
        <authorList>
            <person name="Probst A.J."/>
            <person name="Ladd B."/>
            <person name="Jarett J.K."/>
            <person name="Geller-Mcgrath D.E."/>
            <person name="Sieber C.M.K."/>
            <person name="Emerson J.B."/>
            <person name="Anantharaman K."/>
            <person name="Thomas B.C."/>
            <person name="Malmstrom R."/>
            <person name="Stieglmeier M."/>
            <person name="Klingl A."/>
            <person name="Woyke T."/>
            <person name="Ryan C.M."/>
            <person name="Banfield J.F."/>
        </authorList>
    </citation>
    <scope>NUCLEOTIDE SEQUENCE [LARGE SCALE GENOMIC DNA]</scope>
</reference>
<organism evidence="1 2">
    <name type="scientific">Candidatus Kaiserbacteria bacterium CG08_land_8_20_14_0_20_50_21</name>
    <dbReference type="NCBI Taxonomy" id="1974604"/>
    <lineage>
        <taxon>Bacteria</taxon>
        <taxon>Candidatus Kaiseribacteriota</taxon>
    </lineage>
</organism>
<dbReference type="AlphaFoldDB" id="A0A2H0YXH5"/>
<gene>
    <name evidence="1" type="ORF">COT23_02585</name>
</gene>
<accession>A0A2H0YXH5</accession>